<accession>F0X7N9</accession>
<name>F0X7N9_GROCL</name>
<evidence type="ECO:0000313" key="3">
    <source>
        <dbReference type="Proteomes" id="UP000007796"/>
    </source>
</evidence>
<keyword evidence="3" id="KW-1185">Reference proteome</keyword>
<reference evidence="2 3" key="1">
    <citation type="journal article" date="2011" name="Proc. Natl. Acad. Sci. U.S.A.">
        <title>Genome and transcriptome analyses of the mountain pine beetle-fungal symbiont Grosmannia clavigera, a lodgepole pine pathogen.</title>
        <authorList>
            <person name="DiGuistini S."/>
            <person name="Wang Y."/>
            <person name="Liao N.Y."/>
            <person name="Taylor G."/>
            <person name="Tanguay P."/>
            <person name="Feau N."/>
            <person name="Henrissat B."/>
            <person name="Chan S.K."/>
            <person name="Hesse-Orce U."/>
            <person name="Alamouti S.M."/>
            <person name="Tsui C.K.M."/>
            <person name="Docking R.T."/>
            <person name="Levasseur A."/>
            <person name="Haridas S."/>
            <person name="Robertson G."/>
            <person name="Birol I."/>
            <person name="Holt R.A."/>
            <person name="Marra M.A."/>
            <person name="Hamelin R.C."/>
            <person name="Hirst M."/>
            <person name="Jones S.J.M."/>
            <person name="Bohlmann J."/>
            <person name="Breuil C."/>
        </authorList>
    </citation>
    <scope>NUCLEOTIDE SEQUENCE [LARGE SCALE GENOMIC DNA]</scope>
    <source>
        <strain evidence="3">kw1407 / UAMH 11150</strain>
    </source>
</reference>
<organism evidence="3">
    <name type="scientific">Grosmannia clavigera (strain kw1407 / UAMH 11150)</name>
    <name type="common">Blue stain fungus</name>
    <name type="synonym">Graphiocladiella clavigera</name>
    <dbReference type="NCBI Taxonomy" id="655863"/>
    <lineage>
        <taxon>Eukaryota</taxon>
        <taxon>Fungi</taxon>
        <taxon>Dikarya</taxon>
        <taxon>Ascomycota</taxon>
        <taxon>Pezizomycotina</taxon>
        <taxon>Sordariomycetes</taxon>
        <taxon>Sordariomycetidae</taxon>
        <taxon>Ophiostomatales</taxon>
        <taxon>Ophiostomataceae</taxon>
        <taxon>Leptographium</taxon>
    </lineage>
</organism>
<dbReference type="EMBL" id="GL629729">
    <property type="protein sequence ID" value="EFX06394.1"/>
    <property type="molecule type" value="Genomic_DNA"/>
</dbReference>
<dbReference type="HOGENOM" id="CLU_1175538_0_0_1"/>
<dbReference type="InParanoid" id="F0X7N9"/>
<dbReference type="AlphaFoldDB" id="F0X7N9"/>
<sequence>MAPKRELSESRAERSDDAKSTASSPERFPSPAPANPPIPSTSFIQQLAYAERSYRSSDATFETADSMPPCINCIAEFHYDILEMSCDVTPDHSGKWMCIAAKLWAANLRIRAFVKANHLAGVKTQRRADALRDKYGKLRTSLDHISDMNTRFGKLANRAYENTASEDKDGVSSVLYELRLQTRILATNTALLAKMVPRKPSMVWENELSDHVLLAYLICVRRGEQFPNRPKDLAAV</sequence>
<evidence type="ECO:0000313" key="2">
    <source>
        <dbReference type="EMBL" id="EFX06394.1"/>
    </source>
</evidence>
<feature type="region of interest" description="Disordered" evidence="1">
    <location>
        <begin position="1"/>
        <end position="39"/>
    </location>
</feature>
<feature type="compositionally biased region" description="Basic and acidic residues" evidence="1">
    <location>
        <begin position="1"/>
        <end position="19"/>
    </location>
</feature>
<gene>
    <name evidence="2" type="ORF">CMQ_6715</name>
</gene>
<protein>
    <submittedName>
        <fullName evidence="2">Uncharacterized protein</fullName>
    </submittedName>
</protein>
<dbReference type="RefSeq" id="XP_014175876.1">
    <property type="nucleotide sequence ID" value="XM_014320401.1"/>
</dbReference>
<proteinExistence type="predicted"/>
<feature type="compositionally biased region" description="Pro residues" evidence="1">
    <location>
        <begin position="28"/>
        <end position="39"/>
    </location>
</feature>
<evidence type="ECO:0000256" key="1">
    <source>
        <dbReference type="SAM" id="MobiDB-lite"/>
    </source>
</evidence>
<dbReference type="Proteomes" id="UP000007796">
    <property type="component" value="Unassembled WGS sequence"/>
</dbReference>
<dbReference type="GeneID" id="25980179"/>